<keyword evidence="1 4" id="KW-0963">Cytoplasm</keyword>
<dbReference type="InterPro" id="IPR029055">
    <property type="entry name" value="Ntn_hydrolases_N"/>
</dbReference>
<comment type="subunit">
    <text evidence="4">Component of the proteasome complex.</text>
</comment>
<dbReference type="CDD" id="cd03757">
    <property type="entry name" value="proteasome_beta_type_1"/>
    <property type="match status" value="1"/>
</dbReference>
<reference evidence="6 7" key="1">
    <citation type="submission" date="2011-10" db="EMBL/GenBank/DDBJ databases">
        <authorList>
            <person name="Genoscope - CEA"/>
        </authorList>
    </citation>
    <scope>NUCLEOTIDE SEQUENCE [LARGE SCALE GENOMIC DNA]</scope>
    <source>
        <strain evidence="6 7">RCC 1105</strain>
    </source>
</reference>
<dbReference type="Pfam" id="PF00227">
    <property type="entry name" value="Proteasome"/>
    <property type="match status" value="1"/>
</dbReference>
<dbReference type="GO" id="GO:0005737">
    <property type="term" value="C:cytoplasm"/>
    <property type="evidence" value="ECO:0007669"/>
    <property type="project" value="UniProtKB-SubCell"/>
</dbReference>
<evidence type="ECO:0000256" key="2">
    <source>
        <dbReference type="ARBA" id="ARBA00022942"/>
    </source>
</evidence>
<keyword evidence="3 4" id="KW-0539">Nucleus</keyword>
<dbReference type="GO" id="GO:0051603">
    <property type="term" value="P:proteolysis involved in protein catabolic process"/>
    <property type="evidence" value="ECO:0007669"/>
    <property type="project" value="InterPro"/>
</dbReference>
<dbReference type="RefSeq" id="XP_007515487.1">
    <property type="nucleotide sequence ID" value="XM_007515425.1"/>
</dbReference>
<evidence type="ECO:0000256" key="3">
    <source>
        <dbReference type="ARBA" id="ARBA00023242"/>
    </source>
</evidence>
<evidence type="ECO:0000256" key="1">
    <source>
        <dbReference type="ARBA" id="ARBA00022490"/>
    </source>
</evidence>
<feature type="compositionally biased region" description="Polar residues" evidence="5">
    <location>
        <begin position="10"/>
        <end position="23"/>
    </location>
</feature>
<evidence type="ECO:0000256" key="4">
    <source>
        <dbReference type="RuleBase" id="RU004203"/>
    </source>
</evidence>
<dbReference type="OrthoDB" id="268479at2759"/>
<dbReference type="PANTHER" id="PTHR32194">
    <property type="entry name" value="METALLOPROTEASE TLDD"/>
    <property type="match status" value="1"/>
</dbReference>
<dbReference type="InterPro" id="IPR001353">
    <property type="entry name" value="Proteasome_sua/b"/>
</dbReference>
<proteinExistence type="inferred from homology"/>
<dbReference type="Gene3D" id="3.60.20.10">
    <property type="entry name" value="Glutamine Phosphoribosylpyrophosphate, subunit 1, domain 1"/>
    <property type="match status" value="1"/>
</dbReference>
<comment type="similarity">
    <text evidence="4">Belongs to the peptidase T1B family.</text>
</comment>
<dbReference type="InterPro" id="IPR016050">
    <property type="entry name" value="Proteasome_bsu_CS"/>
</dbReference>
<dbReference type="AlphaFoldDB" id="K8E9L8"/>
<dbReference type="PANTHER" id="PTHR32194:SF2">
    <property type="entry name" value="PROTEASOME SUBUNIT BETA TYPE-1"/>
    <property type="match status" value="1"/>
</dbReference>
<dbReference type="KEGG" id="bpg:Bathy01g05850"/>
<keyword evidence="2 4" id="KW-0647">Proteasome</keyword>
<dbReference type="eggNOG" id="KOG0179">
    <property type="taxonomic scope" value="Eukaryota"/>
</dbReference>
<dbReference type="EMBL" id="FO082278">
    <property type="protein sequence ID" value="CCO14366.1"/>
    <property type="molecule type" value="Genomic_DNA"/>
</dbReference>
<name>K8E9L8_9CHLO</name>
<dbReference type="SUPFAM" id="SSF56235">
    <property type="entry name" value="N-terminal nucleophile aminohydrolases (Ntn hydrolases)"/>
    <property type="match status" value="1"/>
</dbReference>
<comment type="subcellular location">
    <subcellularLocation>
        <location evidence="4">Cytoplasm</location>
    </subcellularLocation>
    <subcellularLocation>
        <location evidence="4">Nucleus</location>
    </subcellularLocation>
</comment>
<dbReference type="GO" id="GO:0005839">
    <property type="term" value="C:proteasome core complex"/>
    <property type="evidence" value="ECO:0007669"/>
    <property type="project" value="InterPro"/>
</dbReference>
<accession>K8E9L8</accession>
<comment type="function">
    <text evidence="4">Component of the proteasome, a multicatalytic proteinase complex which is characterized by its ability to cleave peptides with Arg, Phe, Tyr, Leu, and Glu adjacent to the leaving group at neutral or slightly basic pH. The proteasome has an ATP-dependent proteolytic activity.</text>
</comment>
<evidence type="ECO:0000256" key="5">
    <source>
        <dbReference type="SAM" id="MobiDB-lite"/>
    </source>
</evidence>
<dbReference type="Proteomes" id="UP000198341">
    <property type="component" value="Chromosome 1"/>
</dbReference>
<dbReference type="FunFam" id="3.60.20.10:FF:000027">
    <property type="entry name" value="Proteasome subunit beta type-6"/>
    <property type="match status" value="1"/>
</dbReference>
<dbReference type="PROSITE" id="PS00854">
    <property type="entry name" value="PROTEASOME_BETA_1"/>
    <property type="match status" value="1"/>
</dbReference>
<organism evidence="6 7">
    <name type="scientific">Bathycoccus prasinos</name>
    <dbReference type="NCBI Taxonomy" id="41875"/>
    <lineage>
        <taxon>Eukaryota</taxon>
        <taxon>Viridiplantae</taxon>
        <taxon>Chlorophyta</taxon>
        <taxon>Mamiellophyceae</taxon>
        <taxon>Mamiellales</taxon>
        <taxon>Bathycoccaceae</taxon>
        <taxon>Bathycoccus</taxon>
    </lineage>
</organism>
<evidence type="ECO:0000313" key="7">
    <source>
        <dbReference type="Proteomes" id="UP000198341"/>
    </source>
</evidence>
<gene>
    <name evidence="6" type="ORF">Bathy01g05850</name>
</gene>
<evidence type="ECO:0000313" key="6">
    <source>
        <dbReference type="EMBL" id="CCO14366.1"/>
    </source>
</evidence>
<keyword evidence="7" id="KW-1185">Reference proteome</keyword>
<sequence>METYDAVGENNFNPSSYHGNHTKQHATWSPYDNNGGTVMAVAGEDYVICAADTRMSTGYSIMTRQYTKVDEMSPKTLMASAGFMADAATLKKLLKGRCDQYQFANNKPIGCVAFAQMLSNTLYMRRFFPYYAFNIVAGLDAEGKGAVFTYDAVGSYERTNYSCQGSGQQLIMPVLDNQLKTVSPLVLPAVSSATPLSEEEAIDLIKDCFATAGERDIYTGDAVELFVMNKDGIRKETMPLKTD</sequence>
<dbReference type="InterPro" id="IPR023333">
    <property type="entry name" value="Proteasome_suB-type"/>
</dbReference>
<dbReference type="STRING" id="41875.K8E9L8"/>
<dbReference type="PROSITE" id="PS51476">
    <property type="entry name" value="PROTEASOME_BETA_2"/>
    <property type="match status" value="1"/>
</dbReference>
<dbReference type="GO" id="GO:0005634">
    <property type="term" value="C:nucleus"/>
    <property type="evidence" value="ECO:0007669"/>
    <property type="project" value="UniProtKB-SubCell"/>
</dbReference>
<dbReference type="GeneID" id="19018320"/>
<protein>
    <recommendedName>
        <fullName evidence="4">Proteasome subunit beta</fullName>
    </recommendedName>
</protein>
<feature type="region of interest" description="Disordered" evidence="5">
    <location>
        <begin position="1"/>
        <end position="23"/>
    </location>
</feature>